<dbReference type="Proteomes" id="UP000821845">
    <property type="component" value="Chromosome 8"/>
</dbReference>
<gene>
    <name evidence="1" type="ORF">HPB50_026652</name>
</gene>
<proteinExistence type="predicted"/>
<dbReference type="EMBL" id="CM023488">
    <property type="protein sequence ID" value="KAH6924931.1"/>
    <property type="molecule type" value="Genomic_DNA"/>
</dbReference>
<comment type="caution">
    <text evidence="1">The sequence shown here is derived from an EMBL/GenBank/DDBJ whole genome shotgun (WGS) entry which is preliminary data.</text>
</comment>
<name>A0ACB7RQI2_HYAAI</name>
<organism evidence="1 2">
    <name type="scientific">Hyalomma asiaticum</name>
    <name type="common">Tick</name>
    <dbReference type="NCBI Taxonomy" id="266040"/>
    <lineage>
        <taxon>Eukaryota</taxon>
        <taxon>Metazoa</taxon>
        <taxon>Ecdysozoa</taxon>
        <taxon>Arthropoda</taxon>
        <taxon>Chelicerata</taxon>
        <taxon>Arachnida</taxon>
        <taxon>Acari</taxon>
        <taxon>Parasitiformes</taxon>
        <taxon>Ixodida</taxon>
        <taxon>Ixodoidea</taxon>
        <taxon>Ixodidae</taxon>
        <taxon>Hyalomminae</taxon>
        <taxon>Hyalomma</taxon>
    </lineage>
</organism>
<keyword evidence="2" id="KW-1185">Reference proteome</keyword>
<reference evidence="1" key="1">
    <citation type="submission" date="2020-05" db="EMBL/GenBank/DDBJ databases">
        <title>Large-scale comparative analyses of tick genomes elucidate their genetic diversity and vector capacities.</title>
        <authorList>
            <person name="Jia N."/>
            <person name="Wang J."/>
            <person name="Shi W."/>
            <person name="Du L."/>
            <person name="Sun Y."/>
            <person name="Zhan W."/>
            <person name="Jiang J."/>
            <person name="Wang Q."/>
            <person name="Zhang B."/>
            <person name="Ji P."/>
            <person name="Sakyi L.B."/>
            <person name="Cui X."/>
            <person name="Yuan T."/>
            <person name="Jiang B."/>
            <person name="Yang W."/>
            <person name="Lam T.T.-Y."/>
            <person name="Chang Q."/>
            <person name="Ding S."/>
            <person name="Wang X."/>
            <person name="Zhu J."/>
            <person name="Ruan X."/>
            <person name="Zhao L."/>
            <person name="Wei J."/>
            <person name="Que T."/>
            <person name="Du C."/>
            <person name="Cheng J."/>
            <person name="Dai P."/>
            <person name="Han X."/>
            <person name="Huang E."/>
            <person name="Gao Y."/>
            <person name="Liu J."/>
            <person name="Shao H."/>
            <person name="Ye R."/>
            <person name="Li L."/>
            <person name="Wei W."/>
            <person name="Wang X."/>
            <person name="Wang C."/>
            <person name="Yang T."/>
            <person name="Huo Q."/>
            <person name="Li W."/>
            <person name="Guo W."/>
            <person name="Chen H."/>
            <person name="Zhou L."/>
            <person name="Ni X."/>
            <person name="Tian J."/>
            <person name="Zhou Y."/>
            <person name="Sheng Y."/>
            <person name="Liu T."/>
            <person name="Pan Y."/>
            <person name="Xia L."/>
            <person name="Li J."/>
            <person name="Zhao F."/>
            <person name="Cao W."/>
        </authorList>
    </citation>
    <scope>NUCLEOTIDE SEQUENCE</scope>
    <source>
        <strain evidence="1">Hyas-2018</strain>
    </source>
</reference>
<evidence type="ECO:0000313" key="1">
    <source>
        <dbReference type="EMBL" id="KAH6924931.1"/>
    </source>
</evidence>
<protein>
    <submittedName>
        <fullName evidence="1">Uncharacterized protein</fullName>
    </submittedName>
</protein>
<sequence length="361" mass="40536">MTNLECLNTSTWKKRRTCSLSLDSNRKGRFINAYAADRSCSPRPYSERILLEPCELTMRNAWFLLRALCVAFAVLSVAGQQAKSSSKSDKSKAETASGEKGQPKKDGVLSAEADAWDINKVVISEEETYVKYEVPADEGSNRSKEGSTTKASTTASGKNTTGDAKKKATSTPGSKDPEEGTEETAPYEDDPRHRERQHMEDFMAITERIYVIKRNYKMKRDERCESAQKLRQLSETSYEYLLRTRMYKDAAGLMSLKVFFKISKTGVHKDYNAVTYAHGINEPSVERKLMYISPDKTCAILVEDLQLGRKGCQLVQPESAIDNGIPVECNRVYEARCGKKSLIVYEPGCRTMPDVAPHEEL</sequence>
<accession>A0ACB7RQI2</accession>
<evidence type="ECO:0000313" key="2">
    <source>
        <dbReference type="Proteomes" id="UP000821845"/>
    </source>
</evidence>